<evidence type="ECO:0000313" key="20">
    <source>
        <dbReference type="RefSeq" id="XP_013409318.1"/>
    </source>
</evidence>
<dbReference type="UniPathway" id="UPA00378"/>
<dbReference type="RefSeq" id="XP_013409317.1">
    <property type="nucleotide sequence ID" value="XM_013553863.2"/>
</dbReference>
<keyword evidence="5" id="KW-0328">Glycosyltransferase</keyword>
<keyword evidence="8" id="KW-0735">Signal-anchor</keyword>
<dbReference type="GO" id="GO:0000139">
    <property type="term" value="C:Golgi membrane"/>
    <property type="evidence" value="ECO:0007669"/>
    <property type="project" value="UniProtKB-SubCell"/>
</dbReference>
<feature type="transmembrane region" description="Helical" evidence="14">
    <location>
        <begin position="21"/>
        <end position="40"/>
    </location>
</feature>
<dbReference type="Pfam" id="PF15024">
    <property type="entry name" value="Glyco_transf_18"/>
    <property type="match status" value="1"/>
</dbReference>
<comment type="subcellular location">
    <subcellularLocation>
        <location evidence="1">Golgi apparatus membrane</location>
        <topology evidence="1">Single-pass type II membrane protein</topology>
    </subcellularLocation>
</comment>
<organism evidence="16 21">
    <name type="scientific">Lingula anatina</name>
    <name type="common">Brachiopod</name>
    <name type="synonym">Lingula unguis</name>
    <dbReference type="NCBI Taxonomy" id="7574"/>
    <lineage>
        <taxon>Eukaryota</taxon>
        <taxon>Metazoa</taxon>
        <taxon>Spiralia</taxon>
        <taxon>Lophotrochozoa</taxon>
        <taxon>Brachiopoda</taxon>
        <taxon>Linguliformea</taxon>
        <taxon>Lingulata</taxon>
        <taxon>Lingulida</taxon>
        <taxon>Linguloidea</taxon>
        <taxon>Lingulidae</taxon>
        <taxon>Lingula</taxon>
    </lineage>
</organism>
<protein>
    <recommendedName>
        <fullName evidence="4">alpha-1,6-mannosyl-glycoprotein 6-beta-N-acetylglucosaminyltransferase</fullName>
        <ecNumber evidence="4">2.4.1.155</ecNumber>
    </recommendedName>
</protein>
<evidence type="ECO:0000256" key="8">
    <source>
        <dbReference type="ARBA" id="ARBA00022968"/>
    </source>
</evidence>
<keyword evidence="6" id="KW-0808">Transferase</keyword>
<evidence type="ECO:0000259" key="15">
    <source>
        <dbReference type="Pfam" id="PF15024"/>
    </source>
</evidence>
<evidence type="ECO:0000256" key="14">
    <source>
        <dbReference type="SAM" id="Phobius"/>
    </source>
</evidence>
<dbReference type="KEGG" id="lak:106172929"/>
<evidence type="ECO:0000313" key="21">
    <source>
        <dbReference type="RefSeq" id="XP_013409319.1"/>
    </source>
</evidence>
<dbReference type="PANTHER" id="PTHR15075">
    <property type="entry name" value="ALPHA-MANNOSIDE BETA-1,6-N-ACETYLGLUCOSAMINYLTRANSFERASE"/>
    <property type="match status" value="1"/>
</dbReference>
<dbReference type="RefSeq" id="XP_013409319.1">
    <property type="nucleotide sequence ID" value="XM_013553865.1"/>
</dbReference>
<comment type="catalytic activity">
    <reaction evidence="13">
        <text>N(4)-{beta-D-GlcNAc-(1-&gt;2)-[beta-D-GlcNAc-(1-&gt;4)]-alpha-D-Man-(1-&gt;3)-[beta-D-GlcNAc-(1-&gt;2)-alpha-D-Man-(1-&gt;6)]-beta-D-Man-(1-&gt;4)-beta-D-GlcNAc-(1-&gt;4)-beta-D-GlcNAc}-L-asparaginyl-[protein] + UDP-N-acetyl-alpha-D-glucosamine = N(4)-{beta-D-GlcNAc-(1-&gt;2)-[beta-D-GlcNAc-(1-&gt;4)]-alpha-D-Man-(1-&gt;3)-[beta-D-GlcNAc-(1-&gt;2)-[beta-D-GlcNAc-(1-&gt;6)]-alpha-D-Man-(1-&gt;6)]-beta-D-Man-(1-&gt;4)-beta-D-GlcNAc-(1-&gt;4)-beta-D-GlcNAc}-L-asparaginyl-[protein] + UDP + H(+)</text>
        <dbReference type="Rhea" id="RHEA:16921"/>
        <dbReference type="Rhea" id="RHEA-COMP:14374"/>
        <dbReference type="Rhea" id="RHEA-COMP:14377"/>
        <dbReference type="ChEBI" id="CHEBI:15378"/>
        <dbReference type="ChEBI" id="CHEBI:57705"/>
        <dbReference type="ChEBI" id="CHEBI:58223"/>
        <dbReference type="ChEBI" id="CHEBI:139507"/>
        <dbReference type="ChEBI" id="CHEBI:139510"/>
        <dbReference type="EC" id="2.4.1.155"/>
    </reaction>
</comment>
<keyword evidence="11 14" id="KW-0472">Membrane</keyword>
<evidence type="ECO:0000256" key="1">
    <source>
        <dbReference type="ARBA" id="ARBA00004323"/>
    </source>
</evidence>
<keyword evidence="12" id="KW-0325">Glycoprotein</keyword>
<keyword evidence="16" id="KW-1185">Reference proteome</keyword>
<dbReference type="RefSeq" id="XP_013409316.1">
    <property type="nucleotide sequence ID" value="XM_013553862.2"/>
</dbReference>
<evidence type="ECO:0000256" key="6">
    <source>
        <dbReference type="ARBA" id="ARBA00022679"/>
    </source>
</evidence>
<keyword evidence="9 14" id="KW-1133">Transmembrane helix</keyword>
<dbReference type="AlphaFoldDB" id="A0A1S3JHE4"/>
<keyword evidence="10" id="KW-0333">Golgi apparatus</keyword>
<dbReference type="OrthoDB" id="2113294at2759"/>
<gene>
    <name evidence="17 18 19 20 21" type="primary">LOC106172929</name>
</gene>
<evidence type="ECO:0000256" key="4">
    <source>
        <dbReference type="ARBA" id="ARBA00012671"/>
    </source>
</evidence>
<evidence type="ECO:0000313" key="17">
    <source>
        <dbReference type="RefSeq" id="XP_013409315.1"/>
    </source>
</evidence>
<evidence type="ECO:0000313" key="16">
    <source>
        <dbReference type="Proteomes" id="UP000085678"/>
    </source>
</evidence>
<name>A0A1S3JHE4_LINAN</name>
<dbReference type="OMA" id="ANGCFYI"/>
<evidence type="ECO:0000256" key="12">
    <source>
        <dbReference type="ARBA" id="ARBA00023180"/>
    </source>
</evidence>
<dbReference type="PANTHER" id="PTHR15075:SF2">
    <property type="entry name" value="ALPHA-1,6-MANNOSYLGLYCOPROTEIN 6-BETA-N-ACETYLGLUCOSAMINYLTRANSFERASE"/>
    <property type="match status" value="1"/>
</dbReference>
<dbReference type="Proteomes" id="UP000085678">
    <property type="component" value="Unplaced"/>
</dbReference>
<dbReference type="InterPro" id="IPR052105">
    <property type="entry name" value="MGAT5_Glycosyltransferase"/>
</dbReference>
<dbReference type="RefSeq" id="XP_013409315.1">
    <property type="nucleotide sequence ID" value="XM_013553861.1"/>
</dbReference>
<evidence type="ECO:0000256" key="5">
    <source>
        <dbReference type="ARBA" id="ARBA00022676"/>
    </source>
</evidence>
<proteinExistence type="inferred from homology"/>
<evidence type="ECO:0000256" key="10">
    <source>
        <dbReference type="ARBA" id="ARBA00023034"/>
    </source>
</evidence>
<dbReference type="GeneID" id="106172929"/>
<evidence type="ECO:0000256" key="7">
    <source>
        <dbReference type="ARBA" id="ARBA00022692"/>
    </source>
</evidence>
<evidence type="ECO:0000256" key="13">
    <source>
        <dbReference type="ARBA" id="ARBA00048243"/>
    </source>
</evidence>
<evidence type="ECO:0000313" key="19">
    <source>
        <dbReference type="RefSeq" id="XP_013409317.1"/>
    </source>
</evidence>
<dbReference type="EC" id="2.4.1.155" evidence="4"/>
<reference evidence="17 18" key="1">
    <citation type="submission" date="2025-04" db="UniProtKB">
        <authorList>
            <consortium name="RefSeq"/>
        </authorList>
    </citation>
    <scope>IDENTIFICATION</scope>
    <source>
        <tissue evidence="17 18">Gonads</tissue>
    </source>
</reference>
<dbReference type="RefSeq" id="XP_013409318.1">
    <property type="nucleotide sequence ID" value="XM_013553864.1"/>
</dbReference>
<evidence type="ECO:0000256" key="9">
    <source>
        <dbReference type="ARBA" id="ARBA00022989"/>
    </source>
</evidence>
<feature type="domain" description="Glycosyltransferase family 18 catalytic" evidence="15">
    <location>
        <begin position="70"/>
        <end position="594"/>
    </location>
</feature>
<dbReference type="GO" id="GO:0006487">
    <property type="term" value="P:protein N-linked glycosylation"/>
    <property type="evidence" value="ECO:0007669"/>
    <property type="project" value="TreeGrafter"/>
</dbReference>
<comment type="similarity">
    <text evidence="3">Belongs to the glycosyltransferase 18 family.</text>
</comment>
<dbReference type="GO" id="GO:0030144">
    <property type="term" value="F:alpha-1,6-mannosylglycoprotein 6-beta-N-acetylglucosaminyltransferase activity"/>
    <property type="evidence" value="ECO:0007669"/>
    <property type="project" value="UniProtKB-EC"/>
</dbReference>
<keyword evidence="7 14" id="KW-0812">Transmembrane</keyword>
<accession>A0A1S3JHE4</accession>
<evidence type="ECO:0000256" key="2">
    <source>
        <dbReference type="ARBA" id="ARBA00004922"/>
    </source>
</evidence>
<evidence type="ECO:0000256" key="3">
    <source>
        <dbReference type="ARBA" id="ARBA00007477"/>
    </source>
</evidence>
<sequence>MVRRCSLWSFVPVRAIRQSPLSLVCYTLFVFAVLMVWLGIRLPLGNSEQNKVGELGNNSGPAQNGLGQDEYKEKQNKAVVKLDLMGLKVLLLHPCPGRQFEWMRIRIERMWLQWRQGAIDLLKTGQLQHVRKKKKILLFFGTLAGVTRLDELAFKGGPLGELVQWSDLVTSIYILGHDIFFFTELNQLYRQLADDGGDVDLDWSHRRLPFDIIFTDINGLKLMTRFLKVDTISGPNRCLFRVLDSFGTEAVFNFGPYTKEKKLNGYWNPIDLELQQFFTMFPHTVDNSFMGFVIERPSVDNNGTIERHNQALIYAKRDGYFIGKKPYLDVIHEFLEIHATSAKMEGFDKENVTYTPEYAVNHGLLHGPDYYKLLYQSKLFVGLGFPYEGPAPLEAIAAGCVFINPRFSPPLSRKNSAFFSGKPTFREITSQHPYAEHFIGEPSVYTVDVKNLTAVRETLKTVLAQKKVHPHVPFEFTEAGMLQRMSFYIENQDFCSRPYRSHIPATDVTFFLSDLSESCTDSCHKHGLTCEPSHFNRTNSPVTVQKLSLHCNKSTFGADPIFPSVSKSTCNFQIEDMLFSCAGSGADHRRICPCRTFKKGQWALCESCH</sequence>
<dbReference type="STRING" id="7574.A0A1S3JHE4"/>
<comment type="pathway">
    <text evidence="2">Protein modification; protein glycosylation.</text>
</comment>
<dbReference type="InterPro" id="IPR026116">
    <property type="entry name" value="GT18_cat"/>
</dbReference>
<evidence type="ECO:0000313" key="18">
    <source>
        <dbReference type="RefSeq" id="XP_013409316.1"/>
    </source>
</evidence>
<evidence type="ECO:0000256" key="11">
    <source>
        <dbReference type="ARBA" id="ARBA00023136"/>
    </source>
</evidence>